<organism evidence="7 8">
    <name type="scientific">Umbra pygmaea</name>
    <name type="common">Eastern mudminnow</name>
    <dbReference type="NCBI Taxonomy" id="75934"/>
    <lineage>
        <taxon>Eukaryota</taxon>
        <taxon>Metazoa</taxon>
        <taxon>Chordata</taxon>
        <taxon>Craniata</taxon>
        <taxon>Vertebrata</taxon>
        <taxon>Euteleostomi</taxon>
        <taxon>Actinopterygii</taxon>
        <taxon>Neopterygii</taxon>
        <taxon>Teleostei</taxon>
        <taxon>Protacanthopterygii</taxon>
        <taxon>Esociformes</taxon>
        <taxon>Umbridae</taxon>
        <taxon>Umbra</taxon>
    </lineage>
</organism>
<dbReference type="Gene3D" id="6.10.250.1730">
    <property type="match status" value="1"/>
</dbReference>
<dbReference type="Proteomes" id="UP001557470">
    <property type="component" value="Unassembled WGS sequence"/>
</dbReference>
<dbReference type="Pfam" id="PF18608">
    <property type="entry name" value="XAF1_C"/>
    <property type="match status" value="1"/>
</dbReference>
<dbReference type="InterPro" id="IPR031220">
    <property type="entry name" value="XAF1_C_sf"/>
</dbReference>
<keyword evidence="1" id="KW-0479">Metal-binding</keyword>
<dbReference type="InterPro" id="IPR049439">
    <property type="entry name" value="TRAFD1-XIAF1_Znf"/>
</dbReference>
<keyword evidence="8" id="KW-1185">Reference proteome</keyword>
<dbReference type="Pfam" id="PF21366">
    <property type="entry name" value="TRAFD1-XIAF1_ZnF"/>
    <property type="match status" value="1"/>
</dbReference>
<feature type="domain" description="XIAP-associated factor 1 C-terminal" evidence="5">
    <location>
        <begin position="205"/>
        <end position="234"/>
    </location>
</feature>
<reference evidence="7 8" key="1">
    <citation type="submission" date="2024-06" db="EMBL/GenBank/DDBJ databases">
        <authorList>
            <person name="Pan Q."/>
            <person name="Wen M."/>
            <person name="Jouanno E."/>
            <person name="Zahm M."/>
            <person name="Klopp C."/>
            <person name="Cabau C."/>
            <person name="Louis A."/>
            <person name="Berthelot C."/>
            <person name="Parey E."/>
            <person name="Roest Crollius H."/>
            <person name="Montfort J."/>
            <person name="Robinson-Rechavi M."/>
            <person name="Bouchez O."/>
            <person name="Lampietro C."/>
            <person name="Lopez Roques C."/>
            <person name="Donnadieu C."/>
            <person name="Postlethwait J."/>
            <person name="Bobe J."/>
            <person name="Verreycken H."/>
            <person name="Guiguen Y."/>
        </authorList>
    </citation>
    <scope>NUCLEOTIDE SEQUENCE [LARGE SCALE GENOMIC DNA]</scope>
    <source>
        <strain evidence="7">Up_M1</strain>
        <tissue evidence="7">Testis</tissue>
    </source>
</reference>
<evidence type="ECO:0000256" key="4">
    <source>
        <dbReference type="SAM" id="MobiDB-lite"/>
    </source>
</evidence>
<dbReference type="EMBL" id="JAGEUA010000006">
    <property type="protein sequence ID" value="KAL0972798.1"/>
    <property type="molecule type" value="Genomic_DNA"/>
</dbReference>
<dbReference type="InterPro" id="IPR051986">
    <property type="entry name" value="Innate_Immune_Apopt_Reg"/>
</dbReference>
<dbReference type="GO" id="GO:0008270">
    <property type="term" value="F:zinc ion binding"/>
    <property type="evidence" value="ECO:0007669"/>
    <property type="project" value="UniProtKB-KW"/>
</dbReference>
<dbReference type="InterPro" id="IPR041386">
    <property type="entry name" value="XAF1_C"/>
</dbReference>
<accession>A0ABD0WLR3</accession>
<dbReference type="AlphaFoldDB" id="A0ABD0WLR3"/>
<keyword evidence="2" id="KW-0863">Zinc-finger</keyword>
<dbReference type="Gene3D" id="3.30.40.10">
    <property type="entry name" value="Zinc/RING finger domain, C3HC4 (zinc finger)"/>
    <property type="match status" value="2"/>
</dbReference>
<evidence type="ECO:0000256" key="2">
    <source>
        <dbReference type="ARBA" id="ARBA00022771"/>
    </source>
</evidence>
<feature type="region of interest" description="Disordered" evidence="4">
    <location>
        <begin position="146"/>
        <end position="187"/>
    </location>
</feature>
<evidence type="ECO:0000313" key="7">
    <source>
        <dbReference type="EMBL" id="KAL0972798.1"/>
    </source>
</evidence>
<gene>
    <name evidence="7" type="ORF">UPYG_G00194880</name>
</gene>
<keyword evidence="3" id="KW-0862">Zinc</keyword>
<evidence type="ECO:0000259" key="6">
    <source>
        <dbReference type="Pfam" id="PF21366"/>
    </source>
</evidence>
<protein>
    <recommendedName>
        <fullName evidence="9">XIAP-associated factor 1</fullName>
    </recommendedName>
</protein>
<evidence type="ECO:0000313" key="8">
    <source>
        <dbReference type="Proteomes" id="UP001557470"/>
    </source>
</evidence>
<comment type="caution">
    <text evidence="7">The sequence shown here is derived from an EMBL/GenBank/DDBJ whole genome shotgun (WGS) entry which is preliminary data.</text>
</comment>
<evidence type="ECO:0000256" key="3">
    <source>
        <dbReference type="ARBA" id="ARBA00022833"/>
    </source>
</evidence>
<dbReference type="PANTHER" id="PTHR16295">
    <property type="entry name" value="TRAF-TYPE ZINC FINGER PROTEIN-RELATED"/>
    <property type="match status" value="1"/>
</dbReference>
<evidence type="ECO:0008006" key="9">
    <source>
        <dbReference type="Google" id="ProtNLM"/>
    </source>
</evidence>
<sequence>MAEKEEETTRVCGQCHKEVAASNFALHESHCQRFLCLCPVCEEPVPRELMEKHQEEEHAQVKCTNCNQKMERCQLLEHESVECEERLQCCEFCQLELPLSTMAEHIEACGSRTERCLDCGRYVTLKNQGKHSKICPNLYSPENSTLPFTNKDSREDNKSFPSEVEGYQEAATSEGVEQPSPGLAGSLKSASFSTKGWSLNERGDMDQIRACPHCHLALPVSTLRWHEAKCQIYVCLK</sequence>
<proteinExistence type="predicted"/>
<dbReference type="InterPro" id="IPR013083">
    <property type="entry name" value="Znf_RING/FYVE/PHD"/>
</dbReference>
<name>A0ABD0WLR3_UMBPY</name>
<evidence type="ECO:0000256" key="1">
    <source>
        <dbReference type="ARBA" id="ARBA00022723"/>
    </source>
</evidence>
<feature type="domain" description="TRAFD1/XAF1 zinc finger" evidence="6">
    <location>
        <begin position="95"/>
        <end position="135"/>
    </location>
</feature>
<evidence type="ECO:0000259" key="5">
    <source>
        <dbReference type="Pfam" id="PF18608"/>
    </source>
</evidence>
<dbReference type="PANTHER" id="PTHR16295:SF17">
    <property type="entry name" value="XIAP-ASSOCIATED FACTOR 1"/>
    <property type="match status" value="1"/>
</dbReference>